<dbReference type="PROSITE" id="PS51352">
    <property type="entry name" value="THIOREDOXIN_2"/>
    <property type="match status" value="1"/>
</dbReference>
<dbReference type="InterPro" id="IPR036249">
    <property type="entry name" value="Thioredoxin-like_sf"/>
</dbReference>
<dbReference type="InterPro" id="IPR017937">
    <property type="entry name" value="Thioredoxin_CS"/>
</dbReference>
<reference evidence="4 5" key="1">
    <citation type="journal article" date="2014" name="Int. J. Syst. Evol. Microbiol.">
        <title>Complete genome sequence of Corynebacterium casei LMG S-19264T (=DSM 44701T), isolated from a smear-ripened cheese.</title>
        <authorList>
            <consortium name="US DOE Joint Genome Institute (JGI-PGF)"/>
            <person name="Walter F."/>
            <person name="Albersmeier A."/>
            <person name="Kalinowski J."/>
            <person name="Ruckert C."/>
        </authorList>
    </citation>
    <scope>NUCLEOTIDE SEQUENCE [LARGE SCALE GENOMIC DNA]</scope>
    <source>
        <strain evidence="4 5">CECT 8670</strain>
    </source>
</reference>
<accession>A0AAJ1QY52</accession>
<evidence type="ECO:0000256" key="2">
    <source>
        <dbReference type="SAM" id="SignalP"/>
    </source>
</evidence>
<dbReference type="AlphaFoldDB" id="A0AAJ1QY52"/>
<sequence length="172" mass="19344">MKNKVLVLLILGTISFTSTISAQETTTNLLENAQTKAKKENKAIFIKFEASWCGWCRKMTKDMKAESTKAFFEDNYILVPFVVNESKGKEKLENPGSRELLKKYKGDEAGLPFWLILDSNLNVLADSFDANGDNLGGPASKEEVNQFISKIKKTAKKVSEKDVKNIKNQFIK</sequence>
<feature type="signal peptide" evidence="2">
    <location>
        <begin position="1"/>
        <end position="22"/>
    </location>
</feature>
<dbReference type="Pfam" id="PF13899">
    <property type="entry name" value="Thioredoxin_7"/>
    <property type="match status" value="1"/>
</dbReference>
<organism evidence="4 5">
    <name type="scientific">Polaribacter sejongensis</name>
    <dbReference type="NCBI Taxonomy" id="985043"/>
    <lineage>
        <taxon>Bacteria</taxon>
        <taxon>Pseudomonadati</taxon>
        <taxon>Bacteroidota</taxon>
        <taxon>Flavobacteriia</taxon>
        <taxon>Flavobacteriales</taxon>
        <taxon>Flavobacteriaceae</taxon>
    </lineage>
</organism>
<keyword evidence="1" id="KW-0676">Redox-active center</keyword>
<name>A0AAJ1QY52_9FLAO</name>
<gene>
    <name evidence="4" type="ORF">QWY81_12995</name>
</gene>
<comment type="caution">
    <text evidence="4">The sequence shown here is derived from an EMBL/GenBank/DDBJ whole genome shotgun (WGS) entry which is preliminary data.</text>
</comment>
<dbReference type="SUPFAM" id="SSF52833">
    <property type="entry name" value="Thioredoxin-like"/>
    <property type="match status" value="1"/>
</dbReference>
<evidence type="ECO:0000313" key="5">
    <source>
        <dbReference type="Proteomes" id="UP001228636"/>
    </source>
</evidence>
<feature type="chain" id="PRO_5042464131" evidence="2">
    <location>
        <begin position="23"/>
        <end position="172"/>
    </location>
</feature>
<dbReference type="RefSeq" id="WP_261973424.1">
    <property type="nucleotide sequence ID" value="NZ_CP103460.1"/>
</dbReference>
<evidence type="ECO:0000313" key="4">
    <source>
        <dbReference type="EMBL" id="MDN3620376.1"/>
    </source>
</evidence>
<dbReference type="Gene3D" id="3.40.30.10">
    <property type="entry name" value="Glutaredoxin"/>
    <property type="match status" value="1"/>
</dbReference>
<dbReference type="InterPro" id="IPR013766">
    <property type="entry name" value="Thioredoxin_domain"/>
</dbReference>
<evidence type="ECO:0000259" key="3">
    <source>
        <dbReference type="PROSITE" id="PS51352"/>
    </source>
</evidence>
<dbReference type="PROSITE" id="PS00194">
    <property type="entry name" value="THIOREDOXIN_1"/>
    <property type="match status" value="1"/>
</dbReference>
<evidence type="ECO:0000256" key="1">
    <source>
        <dbReference type="ARBA" id="ARBA00023284"/>
    </source>
</evidence>
<dbReference type="Proteomes" id="UP001228636">
    <property type="component" value="Unassembled WGS sequence"/>
</dbReference>
<keyword evidence="2" id="KW-0732">Signal</keyword>
<dbReference type="EMBL" id="JAUFQH010000010">
    <property type="protein sequence ID" value="MDN3620376.1"/>
    <property type="molecule type" value="Genomic_DNA"/>
</dbReference>
<feature type="domain" description="Thioredoxin" evidence="3">
    <location>
        <begin position="9"/>
        <end position="153"/>
    </location>
</feature>
<protein>
    <submittedName>
        <fullName evidence="4">Thioredoxin family protein</fullName>
    </submittedName>
</protein>
<proteinExistence type="predicted"/>